<accession>A0A0R2MTA8</accession>
<evidence type="ECO:0000256" key="2">
    <source>
        <dbReference type="ARBA" id="ARBA00006479"/>
    </source>
</evidence>
<dbReference type="Gene3D" id="3.30.420.40">
    <property type="match status" value="2"/>
</dbReference>
<dbReference type="Proteomes" id="UP000050969">
    <property type="component" value="Unassembled WGS sequence"/>
</dbReference>
<evidence type="ECO:0000256" key="10">
    <source>
        <dbReference type="ARBA" id="ARBA00023277"/>
    </source>
</evidence>
<reference evidence="13 14" key="1">
    <citation type="journal article" date="2015" name="Genome Announc.">
        <title>Expanding the biotechnology potential of lactobacilli through comparative genomics of 213 strains and associated genera.</title>
        <authorList>
            <person name="Sun Z."/>
            <person name="Harris H.M."/>
            <person name="McCann A."/>
            <person name="Guo C."/>
            <person name="Argimon S."/>
            <person name="Zhang W."/>
            <person name="Yang X."/>
            <person name="Jeffery I.B."/>
            <person name="Cooney J.C."/>
            <person name="Kagawa T.F."/>
            <person name="Liu W."/>
            <person name="Song Y."/>
            <person name="Salvetti E."/>
            <person name="Wrobel A."/>
            <person name="Rasinkangas P."/>
            <person name="Parkhill J."/>
            <person name="Rea M.C."/>
            <person name="O'Sullivan O."/>
            <person name="Ritari J."/>
            <person name="Douillard F.P."/>
            <person name="Paul Ross R."/>
            <person name="Yang R."/>
            <person name="Briner A.E."/>
            <person name="Felis G.E."/>
            <person name="de Vos W.M."/>
            <person name="Barrangou R."/>
            <person name="Klaenhammer T.R."/>
            <person name="Caufield P.W."/>
            <person name="Cui Y."/>
            <person name="Zhang H."/>
            <person name="O'Toole P.W."/>
        </authorList>
    </citation>
    <scope>NUCLEOTIDE SEQUENCE [LARGE SCALE GENOMIC DNA]</scope>
    <source>
        <strain evidence="13 14">DSM 24301</strain>
    </source>
</reference>
<keyword evidence="5" id="KW-0547">Nucleotide-binding</keyword>
<dbReference type="PANTHER" id="PTHR42742:SF3">
    <property type="entry name" value="FRUCTOKINASE"/>
    <property type="match status" value="1"/>
</dbReference>
<dbReference type="PATRIC" id="fig|1293598.4.peg.774"/>
<evidence type="ECO:0000313" key="14">
    <source>
        <dbReference type="Proteomes" id="UP000050969"/>
    </source>
</evidence>
<dbReference type="InterPro" id="IPR000600">
    <property type="entry name" value="ROK"/>
</dbReference>
<dbReference type="EC" id="2.7.1.4" evidence="11"/>
<dbReference type="InterPro" id="IPR043129">
    <property type="entry name" value="ATPase_NBD"/>
</dbReference>
<name>A0A0R2MTA8_9LACO</name>
<evidence type="ECO:0000256" key="8">
    <source>
        <dbReference type="ARBA" id="ARBA00022840"/>
    </source>
</evidence>
<dbReference type="CDD" id="cd24067">
    <property type="entry name" value="ASKHA_NBD_ROK_BsFRK-like"/>
    <property type="match status" value="1"/>
</dbReference>
<dbReference type="PROSITE" id="PS01125">
    <property type="entry name" value="ROK"/>
    <property type="match status" value="1"/>
</dbReference>
<evidence type="ECO:0000313" key="13">
    <source>
        <dbReference type="EMBL" id="KRO16737.1"/>
    </source>
</evidence>
<keyword evidence="8" id="KW-0067">ATP-binding</keyword>
<dbReference type="AlphaFoldDB" id="A0A0R2MTA8"/>
<keyword evidence="4" id="KW-0479">Metal-binding</keyword>
<sequence>MTLYGSIEAGGTKFVLGVGDGSKLVQRYRFDTTTPDAAVSEIVAFFKQYELAGIGIGAFGPVDVNPASPKYGTILNTPKVGWQNFDLLGALKAQLNVPMKITTDVNVACYGEWQEGAAKGKQNVIYLTVGTGIGAGVINQGHFFLGRAHTEVGHIFLQKHPDDHYEGHCPYHGDNCAEGLAAGPAIQGRFPAGAASLAEDDPFWAIEADYIAQLCLDLTLSLAPDVIIVGGGVSKQTQLFPLIRQAFAAKLNGYVDVPALNDYIVPVALGDNSGVTGALLLAEEAAREA</sequence>
<dbReference type="Pfam" id="PF00480">
    <property type="entry name" value="ROK"/>
    <property type="match status" value="1"/>
</dbReference>
<dbReference type="RefSeq" id="WP_054778090.1">
    <property type="nucleotide sequence ID" value="NZ_BBBX01000031.1"/>
</dbReference>
<evidence type="ECO:0000256" key="7">
    <source>
        <dbReference type="ARBA" id="ARBA00022833"/>
    </source>
</evidence>
<keyword evidence="6 13" id="KW-0418">Kinase</keyword>
<comment type="catalytic activity">
    <reaction evidence="12">
        <text>D-fructose + ATP = D-fructose 6-phosphate + ADP + H(+)</text>
        <dbReference type="Rhea" id="RHEA:16125"/>
        <dbReference type="ChEBI" id="CHEBI:15378"/>
        <dbReference type="ChEBI" id="CHEBI:30616"/>
        <dbReference type="ChEBI" id="CHEBI:37721"/>
        <dbReference type="ChEBI" id="CHEBI:61527"/>
        <dbReference type="ChEBI" id="CHEBI:456216"/>
        <dbReference type="EC" id="2.7.1.4"/>
    </reaction>
</comment>
<dbReference type="InterPro" id="IPR049874">
    <property type="entry name" value="ROK_cs"/>
</dbReference>
<dbReference type="InterPro" id="IPR051804">
    <property type="entry name" value="Carb_Metab_Reg_Kinase/Isom"/>
</dbReference>
<dbReference type="SUPFAM" id="SSF53067">
    <property type="entry name" value="Actin-like ATPase domain"/>
    <property type="match status" value="1"/>
</dbReference>
<proteinExistence type="inferred from homology"/>
<gene>
    <name evidence="13" type="ORF">IV56_GL000725</name>
</gene>
<comment type="cofactor">
    <cofactor evidence="1">
        <name>Mg(2+)</name>
        <dbReference type="ChEBI" id="CHEBI:18420"/>
    </cofactor>
</comment>
<dbReference type="EMBL" id="JQCE01000032">
    <property type="protein sequence ID" value="KRO16737.1"/>
    <property type="molecule type" value="Genomic_DNA"/>
</dbReference>
<evidence type="ECO:0000256" key="5">
    <source>
        <dbReference type="ARBA" id="ARBA00022741"/>
    </source>
</evidence>
<keyword evidence="14" id="KW-1185">Reference proteome</keyword>
<dbReference type="FunFam" id="3.30.420.40:FF:000153">
    <property type="entry name" value="Putative fructokinase"/>
    <property type="match status" value="1"/>
</dbReference>
<protein>
    <recommendedName>
        <fullName evidence="11">fructokinase</fullName>
        <ecNumber evidence="11">2.7.1.4</ecNumber>
    </recommendedName>
</protein>
<evidence type="ECO:0000256" key="11">
    <source>
        <dbReference type="ARBA" id="ARBA00038887"/>
    </source>
</evidence>
<dbReference type="GO" id="GO:0046872">
    <property type="term" value="F:metal ion binding"/>
    <property type="evidence" value="ECO:0007669"/>
    <property type="project" value="UniProtKB-KW"/>
</dbReference>
<comment type="similarity">
    <text evidence="2">Belongs to the ROK (NagC/XylR) family.</text>
</comment>
<evidence type="ECO:0000256" key="6">
    <source>
        <dbReference type="ARBA" id="ARBA00022777"/>
    </source>
</evidence>
<evidence type="ECO:0000256" key="1">
    <source>
        <dbReference type="ARBA" id="ARBA00001946"/>
    </source>
</evidence>
<evidence type="ECO:0000256" key="12">
    <source>
        <dbReference type="ARBA" id="ARBA00048451"/>
    </source>
</evidence>
<organism evidence="13 14">
    <name type="scientific">Lacticaseibacillus saniviri JCM 17471 = DSM 24301</name>
    <dbReference type="NCBI Taxonomy" id="1293598"/>
    <lineage>
        <taxon>Bacteria</taxon>
        <taxon>Bacillati</taxon>
        <taxon>Bacillota</taxon>
        <taxon>Bacilli</taxon>
        <taxon>Lactobacillales</taxon>
        <taxon>Lactobacillaceae</taxon>
        <taxon>Lacticaseibacillus</taxon>
    </lineage>
</organism>
<keyword evidence="3" id="KW-0808">Transferase</keyword>
<dbReference type="GO" id="GO:0008865">
    <property type="term" value="F:fructokinase activity"/>
    <property type="evidence" value="ECO:0007669"/>
    <property type="project" value="UniProtKB-EC"/>
</dbReference>
<dbReference type="GO" id="GO:0005524">
    <property type="term" value="F:ATP binding"/>
    <property type="evidence" value="ECO:0007669"/>
    <property type="project" value="UniProtKB-KW"/>
</dbReference>
<dbReference type="PANTHER" id="PTHR42742">
    <property type="entry name" value="TRANSCRIPTIONAL REPRESSOR MPRA"/>
    <property type="match status" value="1"/>
</dbReference>
<evidence type="ECO:0000256" key="4">
    <source>
        <dbReference type="ARBA" id="ARBA00022723"/>
    </source>
</evidence>
<dbReference type="OrthoDB" id="9783435at2"/>
<keyword evidence="7" id="KW-0862">Zinc</keyword>
<evidence type="ECO:0000256" key="3">
    <source>
        <dbReference type="ARBA" id="ARBA00022679"/>
    </source>
</evidence>
<keyword evidence="10" id="KW-0119">Carbohydrate metabolism</keyword>
<keyword evidence="9" id="KW-0460">Magnesium</keyword>
<evidence type="ECO:0000256" key="9">
    <source>
        <dbReference type="ARBA" id="ARBA00022842"/>
    </source>
</evidence>
<comment type="caution">
    <text evidence="13">The sequence shown here is derived from an EMBL/GenBank/DDBJ whole genome shotgun (WGS) entry which is preliminary data.</text>
</comment>
<dbReference type="STRING" id="1293598.IV56_GL000725"/>